<reference evidence="2" key="1">
    <citation type="submission" date="2023-07" db="EMBL/GenBank/DDBJ databases">
        <title>Whole genome shotgun sequence of Streptomyces achromogenes subsp. rubradiris NBRC 14000.</title>
        <authorList>
            <person name="Komaki H."/>
            <person name="Tamura T."/>
        </authorList>
    </citation>
    <scope>NUCLEOTIDE SEQUENCE [LARGE SCALE GENOMIC DNA]</scope>
    <source>
        <strain evidence="2">NBRC 14000</strain>
    </source>
</reference>
<gene>
    <name evidence="1" type="ORF">Srubr_27010</name>
</gene>
<dbReference type="EMBL" id="BNEA01000010">
    <property type="protein sequence ID" value="GHI52855.1"/>
    <property type="molecule type" value="Genomic_DNA"/>
</dbReference>
<comment type="caution">
    <text evidence="1">The sequence shown here is derived from an EMBL/GenBank/DDBJ whole genome shotgun (WGS) entry which is preliminary data.</text>
</comment>
<sequence length="144" mass="15818">MSGGGGTPNDTTRNPNHTEALMSEQITTERVAETEEIGRAVYWALRTEMIEAADRREVDAPLLAEALKIEAIYQAARAAMAKASADRHRILYAMWRLKRDSHAVAALMPPTVKPLTVQNAVVRLAPREDFSLLPLGGDEPAVKK</sequence>
<evidence type="ECO:0000313" key="1">
    <source>
        <dbReference type="EMBL" id="GHI52855.1"/>
    </source>
</evidence>
<accession>A0ABQ3RAG7</accession>
<proteinExistence type="predicted"/>
<evidence type="ECO:0000313" key="2">
    <source>
        <dbReference type="Proteomes" id="UP000646738"/>
    </source>
</evidence>
<dbReference type="Proteomes" id="UP000646738">
    <property type="component" value="Unassembled WGS sequence"/>
</dbReference>
<protein>
    <submittedName>
        <fullName evidence="1">Uncharacterized protein</fullName>
    </submittedName>
</protein>
<name>A0ABQ3RAG7_STRRR</name>
<organism evidence="1 2">
    <name type="scientific">Streptomyces rubradiris</name>
    <name type="common">Streptomyces achromogenes subsp. rubradiris</name>
    <dbReference type="NCBI Taxonomy" id="285531"/>
    <lineage>
        <taxon>Bacteria</taxon>
        <taxon>Bacillati</taxon>
        <taxon>Actinomycetota</taxon>
        <taxon>Actinomycetes</taxon>
        <taxon>Kitasatosporales</taxon>
        <taxon>Streptomycetaceae</taxon>
        <taxon>Streptomyces</taxon>
    </lineage>
</organism>
<keyword evidence="2" id="KW-1185">Reference proteome</keyword>